<keyword evidence="1" id="KW-1133">Transmembrane helix</keyword>
<accession>A0A1F5LP39</accession>
<keyword evidence="3" id="KW-1185">Reference proteome</keyword>
<dbReference type="OrthoDB" id="5593235at2759"/>
<gene>
    <name evidence="2" type="ORF">PENARI_c005G06100</name>
</gene>
<keyword evidence="1" id="KW-0812">Transmembrane</keyword>
<name>A0A1F5LP39_PENAI</name>
<dbReference type="STRING" id="1835702.A0A1F5LP39"/>
<protein>
    <submittedName>
        <fullName evidence="2">Uncharacterized protein</fullName>
    </submittedName>
</protein>
<sequence length="411" mass="46861">MRRTRNLRDVEANKEEKPANWRDWVLVFLWSFLGYMCIILTVLTYFNPGILPFDVTSVLFRKEISPFFAFSQGSNHYSKPQGFKIVALVPFANHEPTSILECYLQKNLVHNDGFLDQVVFVPQANDALSMEWLYSIVNQTPEYAIAPAGQDMEWKSVMNNVMYIRIDGDTVFLEDHTIPTIVNTKLNNPSSIMVSANVVNEAALASLHSHPGIALPYLPELYHVDQSSRSNSELHQDWRASSLPHWQGPLSFRIHKDFEPPFEGHRWLLPSDKSIDRDPISASVYTDTGPTLDDWTVGAQQHYSFLYHLEDNDLGRYKFPIWVDPTEPISQNFGCFWGNDAVAVHHMFRHNSKTATSHPKKPDGNRPHVIIDGKGLVSHYSSRQGAAGLDATDLLARYRAYAEERVCLQTE</sequence>
<evidence type="ECO:0000256" key="1">
    <source>
        <dbReference type="SAM" id="Phobius"/>
    </source>
</evidence>
<dbReference type="GeneID" id="34574516"/>
<dbReference type="Proteomes" id="UP000177622">
    <property type="component" value="Unassembled WGS sequence"/>
</dbReference>
<feature type="transmembrane region" description="Helical" evidence="1">
    <location>
        <begin position="24"/>
        <end position="46"/>
    </location>
</feature>
<organism evidence="2 3">
    <name type="scientific">Penicillium arizonense</name>
    <dbReference type="NCBI Taxonomy" id="1835702"/>
    <lineage>
        <taxon>Eukaryota</taxon>
        <taxon>Fungi</taxon>
        <taxon>Dikarya</taxon>
        <taxon>Ascomycota</taxon>
        <taxon>Pezizomycotina</taxon>
        <taxon>Eurotiomycetes</taxon>
        <taxon>Eurotiomycetidae</taxon>
        <taxon>Eurotiales</taxon>
        <taxon>Aspergillaceae</taxon>
        <taxon>Penicillium</taxon>
    </lineage>
</organism>
<dbReference type="RefSeq" id="XP_022490286.1">
    <property type="nucleotide sequence ID" value="XM_022629782.1"/>
</dbReference>
<dbReference type="EMBL" id="LXJU01000005">
    <property type="protein sequence ID" value="OGE54856.1"/>
    <property type="molecule type" value="Genomic_DNA"/>
</dbReference>
<keyword evidence="1" id="KW-0472">Membrane</keyword>
<comment type="caution">
    <text evidence="2">The sequence shown here is derived from an EMBL/GenBank/DDBJ whole genome shotgun (WGS) entry which is preliminary data.</text>
</comment>
<dbReference type="AlphaFoldDB" id="A0A1F5LP39"/>
<reference evidence="2 3" key="1">
    <citation type="journal article" date="2016" name="Sci. Rep.">
        <title>Penicillium arizonense, a new, genome sequenced fungal species, reveals a high chemical diversity in secreted metabolites.</title>
        <authorList>
            <person name="Grijseels S."/>
            <person name="Nielsen J.C."/>
            <person name="Randelovic M."/>
            <person name="Nielsen J."/>
            <person name="Nielsen K.F."/>
            <person name="Workman M."/>
            <person name="Frisvad J.C."/>
        </authorList>
    </citation>
    <scope>NUCLEOTIDE SEQUENCE [LARGE SCALE GENOMIC DNA]</scope>
    <source>
        <strain evidence="2 3">CBS 141311</strain>
    </source>
</reference>
<evidence type="ECO:0000313" key="2">
    <source>
        <dbReference type="EMBL" id="OGE54856.1"/>
    </source>
</evidence>
<proteinExistence type="predicted"/>
<evidence type="ECO:0000313" key="3">
    <source>
        <dbReference type="Proteomes" id="UP000177622"/>
    </source>
</evidence>